<reference evidence="3" key="2">
    <citation type="journal article" date="2014" name="ISME J.">
        <title>Microbial stratification in low pH oxic and suboxic macroscopic growths along an acid mine drainage.</title>
        <authorList>
            <person name="Mendez-Garcia C."/>
            <person name="Mesa V."/>
            <person name="Sprenger R.R."/>
            <person name="Richter M."/>
            <person name="Diez M.S."/>
            <person name="Solano J."/>
            <person name="Bargiela R."/>
            <person name="Golyshina O.V."/>
            <person name="Manteca A."/>
            <person name="Ramos J.L."/>
            <person name="Gallego J.R."/>
            <person name="Llorente I."/>
            <person name="Martins Dos Santos V.A."/>
            <person name="Jensen O.N."/>
            <person name="Pelaez A.I."/>
            <person name="Sanchez J."/>
            <person name="Ferrer M."/>
        </authorList>
    </citation>
    <scope>NUCLEOTIDE SEQUENCE</scope>
</reference>
<dbReference type="GO" id="GO:0003954">
    <property type="term" value="F:NADH dehydrogenase activity"/>
    <property type="evidence" value="ECO:0007669"/>
    <property type="project" value="TreeGrafter"/>
</dbReference>
<protein>
    <submittedName>
        <fullName evidence="3">NADH:ubiquinone oxidoreductase subunit 4</fullName>
    </submittedName>
</protein>
<keyword evidence="1" id="KW-0812">Transmembrane</keyword>
<name>T1AX59_9ZZZZ</name>
<dbReference type="InterPro" id="IPR001750">
    <property type="entry name" value="ND/Mrp_TM"/>
</dbReference>
<dbReference type="AlphaFoldDB" id="T1AX59"/>
<dbReference type="EMBL" id="AUZX01007041">
    <property type="protein sequence ID" value="EQD60968.1"/>
    <property type="molecule type" value="Genomic_DNA"/>
</dbReference>
<dbReference type="GO" id="GO:0048039">
    <property type="term" value="F:ubiquinone binding"/>
    <property type="evidence" value="ECO:0007669"/>
    <property type="project" value="TreeGrafter"/>
</dbReference>
<sequence>ALFLLVGFLFAATGAIDMDRLGGLQSKAPVMAGIFTLFVMASIGLPGLSGFVGEFLILIGSFSTHRWWAVVAAFGVVI</sequence>
<evidence type="ECO:0000256" key="1">
    <source>
        <dbReference type="SAM" id="Phobius"/>
    </source>
</evidence>
<proteinExistence type="predicted"/>
<comment type="caution">
    <text evidence="3">The sequence shown here is derived from an EMBL/GenBank/DDBJ whole genome shotgun (WGS) entry which is preliminary data.</text>
</comment>
<gene>
    <name evidence="3" type="ORF">B1A_09886</name>
</gene>
<keyword evidence="1" id="KW-0472">Membrane</keyword>
<evidence type="ECO:0000313" key="3">
    <source>
        <dbReference type="EMBL" id="EQD60968.1"/>
    </source>
</evidence>
<evidence type="ECO:0000259" key="2">
    <source>
        <dbReference type="Pfam" id="PF00361"/>
    </source>
</evidence>
<dbReference type="InterPro" id="IPR003918">
    <property type="entry name" value="NADH_UbQ_OxRdtase"/>
</dbReference>
<dbReference type="PANTHER" id="PTHR43507">
    <property type="entry name" value="NADH-UBIQUINONE OXIDOREDUCTASE CHAIN 4"/>
    <property type="match status" value="1"/>
</dbReference>
<feature type="transmembrane region" description="Helical" evidence="1">
    <location>
        <begin position="31"/>
        <end position="59"/>
    </location>
</feature>
<feature type="domain" description="NADH:quinone oxidoreductase/Mrp antiporter transmembrane" evidence="2">
    <location>
        <begin position="2"/>
        <end position="78"/>
    </location>
</feature>
<dbReference type="GO" id="GO:0015990">
    <property type="term" value="P:electron transport coupled proton transport"/>
    <property type="evidence" value="ECO:0007669"/>
    <property type="project" value="TreeGrafter"/>
</dbReference>
<feature type="non-terminal residue" evidence="3">
    <location>
        <position position="1"/>
    </location>
</feature>
<keyword evidence="1" id="KW-1133">Transmembrane helix</keyword>
<dbReference type="GO" id="GO:0042773">
    <property type="term" value="P:ATP synthesis coupled electron transport"/>
    <property type="evidence" value="ECO:0007669"/>
    <property type="project" value="InterPro"/>
</dbReference>
<feature type="non-terminal residue" evidence="3">
    <location>
        <position position="78"/>
    </location>
</feature>
<keyword evidence="3" id="KW-0830">Ubiquinone</keyword>
<organism evidence="3">
    <name type="scientific">mine drainage metagenome</name>
    <dbReference type="NCBI Taxonomy" id="410659"/>
    <lineage>
        <taxon>unclassified sequences</taxon>
        <taxon>metagenomes</taxon>
        <taxon>ecological metagenomes</taxon>
    </lineage>
</organism>
<dbReference type="Pfam" id="PF00361">
    <property type="entry name" value="Proton_antipo_M"/>
    <property type="match status" value="1"/>
</dbReference>
<dbReference type="GO" id="GO:0008137">
    <property type="term" value="F:NADH dehydrogenase (ubiquinone) activity"/>
    <property type="evidence" value="ECO:0007669"/>
    <property type="project" value="InterPro"/>
</dbReference>
<reference evidence="3" key="1">
    <citation type="submission" date="2013-08" db="EMBL/GenBank/DDBJ databases">
        <authorList>
            <person name="Mendez C."/>
            <person name="Richter M."/>
            <person name="Ferrer M."/>
            <person name="Sanchez J."/>
        </authorList>
    </citation>
    <scope>NUCLEOTIDE SEQUENCE</scope>
</reference>
<accession>T1AX59</accession>
<dbReference type="PANTHER" id="PTHR43507:SF1">
    <property type="entry name" value="NADH-UBIQUINONE OXIDOREDUCTASE CHAIN 4"/>
    <property type="match status" value="1"/>
</dbReference>